<sequence>MSKKNREVWQFDCPTCGKTGTTQRNRFPKCSGCETPLQVTDIIKKSNPSIMVIVKVKVRQTKKKRQ</sequence>
<reference evidence="1 2" key="1">
    <citation type="submission" date="2017-09" db="EMBL/GenBank/DDBJ databases">
        <title>Depth-based differentiation of microbial function through sediment-hosted aquifers and enrichment of novel symbionts in the deep terrestrial subsurface.</title>
        <authorList>
            <person name="Probst A.J."/>
            <person name="Ladd B."/>
            <person name="Jarett J.K."/>
            <person name="Geller-Mcgrath D.E."/>
            <person name="Sieber C.M."/>
            <person name="Emerson J.B."/>
            <person name="Anantharaman K."/>
            <person name="Thomas B.C."/>
            <person name="Malmstrom R."/>
            <person name="Stieglmeier M."/>
            <person name="Klingl A."/>
            <person name="Woyke T."/>
            <person name="Ryan C.M."/>
            <person name="Banfield J.F."/>
        </authorList>
    </citation>
    <scope>NUCLEOTIDE SEQUENCE [LARGE SCALE GENOMIC DNA]</scope>
    <source>
        <strain evidence="1">CG18_big_fil_WC_8_21_14_2_50_37_10</strain>
    </source>
</reference>
<dbReference type="AlphaFoldDB" id="A0A2H0FFS8"/>
<comment type="caution">
    <text evidence="1">The sequence shown here is derived from an EMBL/GenBank/DDBJ whole genome shotgun (WGS) entry which is preliminary data.</text>
</comment>
<evidence type="ECO:0000313" key="1">
    <source>
        <dbReference type="EMBL" id="PIQ05554.1"/>
    </source>
</evidence>
<dbReference type="EMBL" id="PCUC01000141">
    <property type="protein sequence ID" value="PIQ05554.1"/>
    <property type="molecule type" value="Genomic_DNA"/>
</dbReference>
<evidence type="ECO:0000313" key="2">
    <source>
        <dbReference type="Proteomes" id="UP000230778"/>
    </source>
</evidence>
<proteinExistence type="predicted"/>
<name>A0A2H0FFS8_9BACT</name>
<protein>
    <submittedName>
        <fullName evidence="1">Uncharacterized protein</fullName>
    </submittedName>
</protein>
<dbReference type="Proteomes" id="UP000230778">
    <property type="component" value="Unassembled WGS sequence"/>
</dbReference>
<organism evidence="1 2">
    <name type="scientific">Candidatus Nealsonbacteria bacterium CG18_big_fil_WC_8_21_14_2_50_37_10</name>
    <dbReference type="NCBI Taxonomy" id="1974717"/>
    <lineage>
        <taxon>Bacteria</taxon>
        <taxon>Candidatus Nealsoniibacteriota</taxon>
    </lineage>
</organism>
<accession>A0A2H0FFS8</accession>
<gene>
    <name evidence="1" type="ORF">COW72_02675</name>
</gene>